<comment type="caution">
    <text evidence="2">The sequence shown here is derived from an EMBL/GenBank/DDBJ whole genome shotgun (WGS) entry which is preliminary data.</text>
</comment>
<accession>A0A836GIZ8</accession>
<dbReference type="RefSeq" id="XP_067061705.1">
    <property type="nucleotide sequence ID" value="XM_067205768.1"/>
</dbReference>
<dbReference type="GO" id="GO:0016925">
    <property type="term" value="P:protein sumoylation"/>
    <property type="evidence" value="ECO:0007669"/>
    <property type="project" value="TreeGrafter"/>
</dbReference>
<dbReference type="Proteomes" id="UP000674143">
    <property type="component" value="Unassembled WGS sequence"/>
</dbReference>
<dbReference type="GO" id="GO:0005737">
    <property type="term" value="C:cytoplasm"/>
    <property type="evidence" value="ECO:0007669"/>
    <property type="project" value="TreeGrafter"/>
</dbReference>
<name>A0A836GIZ8_9TRYP</name>
<proteinExistence type="predicted"/>
<dbReference type="PANTHER" id="PTHR10953">
    <property type="entry name" value="UBIQUITIN-ACTIVATING ENZYME E1"/>
    <property type="match status" value="1"/>
</dbReference>
<dbReference type="AlphaFoldDB" id="A0A836GIZ8"/>
<dbReference type="GO" id="GO:0019948">
    <property type="term" value="F:SUMO activating enzyme activity"/>
    <property type="evidence" value="ECO:0007669"/>
    <property type="project" value="TreeGrafter"/>
</dbReference>
<dbReference type="SUPFAM" id="SSF69572">
    <property type="entry name" value="Activating enzymes of the ubiquitin-like proteins"/>
    <property type="match status" value="1"/>
</dbReference>
<keyword evidence="3" id="KW-1185">Reference proteome</keyword>
<dbReference type="PANTHER" id="PTHR10953:SF162">
    <property type="entry name" value="SUMO-ACTIVATING ENZYME SUBUNIT 1"/>
    <property type="match status" value="1"/>
</dbReference>
<evidence type="ECO:0000313" key="3">
    <source>
        <dbReference type="Proteomes" id="UP000674143"/>
    </source>
</evidence>
<reference evidence="3" key="2">
    <citation type="journal article" date="2021" name="Sci. Data">
        <title>Chromosome-scale genome sequencing, assembly and annotation of six genomes from subfamily Leishmaniinae.</title>
        <authorList>
            <person name="Almutairi H."/>
            <person name="Urbaniak M.D."/>
            <person name="Bates M.D."/>
            <person name="Jariyapan N."/>
            <person name="Kwakye-Nuako G."/>
            <person name="Thomaz Soccol V."/>
            <person name="Al-Salem W.S."/>
            <person name="Dillon R.J."/>
            <person name="Bates P.A."/>
            <person name="Gatherer D."/>
        </authorList>
    </citation>
    <scope>NUCLEOTIDE SEQUENCE [LARGE SCALE GENOMIC DNA]</scope>
</reference>
<reference evidence="3" key="1">
    <citation type="journal article" date="2021" name="Microbiol. Resour. Announc.">
        <title>LGAAP: Leishmaniinae Genome Assembly and Annotation Pipeline.</title>
        <authorList>
            <person name="Almutairi H."/>
            <person name="Urbaniak M.D."/>
            <person name="Bates M.D."/>
            <person name="Jariyapan N."/>
            <person name="Kwakye-Nuako G."/>
            <person name="Thomaz-Soccol V."/>
            <person name="Al-Salem W.S."/>
            <person name="Dillon R.J."/>
            <person name="Bates P.A."/>
            <person name="Gatherer D."/>
        </authorList>
    </citation>
    <scope>NUCLEOTIDE SEQUENCE [LARGE SCALE GENOMIC DNA]</scope>
</reference>
<dbReference type="KEGG" id="loi:92359702"/>
<dbReference type="InterPro" id="IPR045886">
    <property type="entry name" value="ThiF/MoeB/HesA"/>
</dbReference>
<dbReference type="GO" id="GO:0031510">
    <property type="term" value="C:SUMO activating enzyme complex"/>
    <property type="evidence" value="ECO:0007669"/>
    <property type="project" value="TreeGrafter"/>
</dbReference>
<sequence>MSDAEALRYDRQIRLWGKSTQQQLMHTSVAVHSIAGAAAEAAKNLVLAGVRAVAVADEGLVTDSDARTNYLMQGEVGGTRGARALGALRRLNPYVAVYDTIKKLDTSTGARVTLAAVGSVEDAVPHAHAASPGADIVALHVTCGSTVLALFLYRRLPARSLAEQWRCLVAEPSLLAEKPRGYQRAVLALHVRTDALALGFVAAAAKAYELVDQLQLQQLTAADVQEVLQSGANGPGSADCVSDTIAGACIAQLLIRQIGALNEPLGAESYHWMLCECGEEVGCLVGL</sequence>
<dbReference type="InterPro" id="IPR035985">
    <property type="entry name" value="Ubiquitin-activating_enz"/>
</dbReference>
<dbReference type="EMBL" id="JAFHLR010000028">
    <property type="protein sequence ID" value="KAG5474599.1"/>
    <property type="molecule type" value="Genomic_DNA"/>
</dbReference>
<organism evidence="2 3">
    <name type="scientific">Leishmania orientalis</name>
    <dbReference type="NCBI Taxonomy" id="2249476"/>
    <lineage>
        <taxon>Eukaryota</taxon>
        <taxon>Discoba</taxon>
        <taxon>Euglenozoa</taxon>
        <taxon>Kinetoplastea</taxon>
        <taxon>Metakinetoplastina</taxon>
        <taxon>Trypanosomatida</taxon>
        <taxon>Trypanosomatidae</taxon>
        <taxon>Leishmaniinae</taxon>
        <taxon>Leishmania</taxon>
    </lineage>
</organism>
<dbReference type="GeneID" id="92359702"/>
<dbReference type="InterPro" id="IPR000594">
    <property type="entry name" value="ThiF_NAD_FAD-bd"/>
</dbReference>
<protein>
    <recommendedName>
        <fullName evidence="1">THIF-type NAD/FAD binding fold domain-containing protein</fullName>
    </recommendedName>
</protein>
<evidence type="ECO:0000313" key="2">
    <source>
        <dbReference type="EMBL" id="KAG5474599.1"/>
    </source>
</evidence>
<dbReference type="Gene3D" id="3.40.50.720">
    <property type="entry name" value="NAD(P)-binding Rossmann-like Domain"/>
    <property type="match status" value="1"/>
</dbReference>
<dbReference type="SMR" id="A0A836GIZ8"/>
<gene>
    <name evidence="2" type="ORF">LSCM4_03772</name>
</gene>
<dbReference type="Pfam" id="PF00899">
    <property type="entry name" value="ThiF"/>
    <property type="match status" value="1"/>
</dbReference>
<feature type="domain" description="THIF-type NAD/FAD binding fold" evidence="1">
    <location>
        <begin position="9"/>
        <end position="106"/>
    </location>
</feature>
<evidence type="ECO:0000259" key="1">
    <source>
        <dbReference type="Pfam" id="PF00899"/>
    </source>
</evidence>